<dbReference type="OrthoDB" id="1577640at2759"/>
<evidence type="ECO:0000313" key="1">
    <source>
        <dbReference type="EMBL" id="GBP41977.1"/>
    </source>
</evidence>
<dbReference type="AlphaFoldDB" id="A0A4C1VVV2"/>
<name>A0A4C1VVV2_EUMVA</name>
<evidence type="ECO:0000313" key="2">
    <source>
        <dbReference type="Proteomes" id="UP000299102"/>
    </source>
</evidence>
<dbReference type="Proteomes" id="UP000299102">
    <property type="component" value="Unassembled WGS sequence"/>
</dbReference>
<accession>A0A4C1VVV2</accession>
<reference evidence="1 2" key="1">
    <citation type="journal article" date="2019" name="Commun. Biol.">
        <title>The bagworm genome reveals a unique fibroin gene that provides high tensile strength.</title>
        <authorList>
            <person name="Kono N."/>
            <person name="Nakamura H."/>
            <person name="Ohtoshi R."/>
            <person name="Tomita M."/>
            <person name="Numata K."/>
            <person name="Arakawa K."/>
        </authorList>
    </citation>
    <scope>NUCLEOTIDE SEQUENCE [LARGE SCALE GENOMIC DNA]</scope>
</reference>
<dbReference type="GO" id="GO:0000502">
    <property type="term" value="C:proteasome complex"/>
    <property type="evidence" value="ECO:0007669"/>
    <property type="project" value="UniProtKB-KW"/>
</dbReference>
<dbReference type="InterPro" id="IPR036770">
    <property type="entry name" value="Ankyrin_rpt-contain_sf"/>
</dbReference>
<dbReference type="SUPFAM" id="SSF48403">
    <property type="entry name" value="Ankyrin repeat"/>
    <property type="match status" value="1"/>
</dbReference>
<gene>
    <name evidence="1" type="primary">Psmd10</name>
    <name evidence="1" type="ORF">EVAR_33781_1</name>
</gene>
<keyword evidence="2" id="KW-1185">Reference proteome</keyword>
<protein>
    <submittedName>
        <fullName evidence="1">26S proteasome non-ATPase regulatory subunit 10</fullName>
    </submittedName>
</protein>
<organism evidence="1 2">
    <name type="scientific">Eumeta variegata</name>
    <name type="common">Bagworm moth</name>
    <name type="synonym">Eumeta japonica</name>
    <dbReference type="NCBI Taxonomy" id="151549"/>
    <lineage>
        <taxon>Eukaryota</taxon>
        <taxon>Metazoa</taxon>
        <taxon>Ecdysozoa</taxon>
        <taxon>Arthropoda</taxon>
        <taxon>Hexapoda</taxon>
        <taxon>Insecta</taxon>
        <taxon>Pterygota</taxon>
        <taxon>Neoptera</taxon>
        <taxon>Endopterygota</taxon>
        <taxon>Lepidoptera</taxon>
        <taxon>Glossata</taxon>
        <taxon>Ditrysia</taxon>
        <taxon>Tineoidea</taxon>
        <taxon>Psychidae</taxon>
        <taxon>Oiketicinae</taxon>
        <taxon>Eumeta</taxon>
    </lineage>
</organism>
<dbReference type="Gene3D" id="1.25.40.20">
    <property type="entry name" value="Ankyrin repeat-containing domain"/>
    <property type="match status" value="1"/>
</dbReference>
<sequence>MKFVDTTIFHKPQVSDMRMSLDKYVLSHYDDRMGTAYGGDRMATVHLACEEDREQEAILLTKAGASLQIKNKEQKTPLDLSSKKLKKTLEAIAN</sequence>
<keyword evidence="1" id="KW-0647">Proteasome</keyword>
<proteinExistence type="predicted"/>
<comment type="caution">
    <text evidence="1">The sequence shown here is derived from an EMBL/GenBank/DDBJ whole genome shotgun (WGS) entry which is preliminary data.</text>
</comment>
<dbReference type="EMBL" id="BGZK01000409">
    <property type="protein sequence ID" value="GBP41977.1"/>
    <property type="molecule type" value="Genomic_DNA"/>
</dbReference>